<sequence length="46" mass="5308">MSDYTKGSYWEELPCGVYNIHLNGKNGTCMKEGCIVKVRKHKWTDS</sequence>
<reference evidence="1" key="2">
    <citation type="journal article" date="2015" name="Data Brief">
        <title>Shoot transcriptome of the giant reed, Arundo donax.</title>
        <authorList>
            <person name="Barrero R.A."/>
            <person name="Guerrero F.D."/>
            <person name="Moolhuijzen P."/>
            <person name="Goolsby J.A."/>
            <person name="Tidwell J."/>
            <person name="Bellgard S.E."/>
            <person name="Bellgard M.I."/>
        </authorList>
    </citation>
    <scope>NUCLEOTIDE SEQUENCE</scope>
    <source>
        <tissue evidence="1">Shoot tissue taken approximately 20 cm above the soil surface</tissue>
    </source>
</reference>
<dbReference type="EMBL" id="GBRH01178520">
    <property type="protein sequence ID" value="JAE19376.1"/>
    <property type="molecule type" value="Transcribed_RNA"/>
</dbReference>
<name>A0A0A9GA00_ARUDO</name>
<accession>A0A0A9GA00</accession>
<organism evidence="1">
    <name type="scientific">Arundo donax</name>
    <name type="common">Giant reed</name>
    <name type="synonym">Donax arundinaceus</name>
    <dbReference type="NCBI Taxonomy" id="35708"/>
    <lineage>
        <taxon>Eukaryota</taxon>
        <taxon>Viridiplantae</taxon>
        <taxon>Streptophyta</taxon>
        <taxon>Embryophyta</taxon>
        <taxon>Tracheophyta</taxon>
        <taxon>Spermatophyta</taxon>
        <taxon>Magnoliopsida</taxon>
        <taxon>Liliopsida</taxon>
        <taxon>Poales</taxon>
        <taxon>Poaceae</taxon>
        <taxon>PACMAD clade</taxon>
        <taxon>Arundinoideae</taxon>
        <taxon>Arundineae</taxon>
        <taxon>Arundo</taxon>
    </lineage>
</organism>
<reference evidence="1" key="1">
    <citation type="submission" date="2014-09" db="EMBL/GenBank/DDBJ databases">
        <authorList>
            <person name="Magalhaes I.L.F."/>
            <person name="Oliveira U."/>
            <person name="Santos F.R."/>
            <person name="Vidigal T.H.D.A."/>
            <person name="Brescovit A.D."/>
            <person name="Santos A.J."/>
        </authorList>
    </citation>
    <scope>NUCLEOTIDE SEQUENCE</scope>
    <source>
        <tissue evidence="1">Shoot tissue taken approximately 20 cm above the soil surface</tissue>
    </source>
</reference>
<dbReference type="AlphaFoldDB" id="A0A0A9GA00"/>
<protein>
    <submittedName>
        <fullName evidence="1">Uncharacterized protein</fullName>
    </submittedName>
</protein>
<proteinExistence type="predicted"/>
<evidence type="ECO:0000313" key="1">
    <source>
        <dbReference type="EMBL" id="JAE19376.1"/>
    </source>
</evidence>